<dbReference type="InterPro" id="IPR019734">
    <property type="entry name" value="TPR_rpt"/>
</dbReference>
<feature type="domain" description="EMC2 TPR-like" evidence="6">
    <location>
        <begin position="113"/>
        <end position="198"/>
    </location>
</feature>
<evidence type="ECO:0000259" key="6">
    <source>
        <dbReference type="Pfam" id="PF22890"/>
    </source>
</evidence>
<evidence type="ECO:0000256" key="1">
    <source>
        <dbReference type="ARBA" id="ARBA00022737"/>
    </source>
</evidence>
<reference evidence="7 8" key="1">
    <citation type="submission" date="2023-01" db="EMBL/GenBank/DDBJ databases">
        <title>Analysis of 21 Apiospora genomes using comparative genomics revels a genus with tremendous synthesis potential of carbohydrate active enzymes and secondary metabolites.</title>
        <authorList>
            <person name="Sorensen T."/>
        </authorList>
    </citation>
    <scope>NUCLEOTIDE SEQUENCE [LARGE SCALE GENOMIC DNA]</scope>
    <source>
        <strain evidence="7 8">CBS 20057</strain>
    </source>
</reference>
<evidence type="ECO:0000256" key="4">
    <source>
        <dbReference type="RuleBase" id="RU367091"/>
    </source>
</evidence>
<keyword evidence="2 3" id="KW-0802">TPR repeat</keyword>
<comment type="function">
    <text evidence="4">Part of the endoplasmic reticulum membrane protein complex (EMC) that enables the energy-independent insertion into endoplasmic reticulum membranes of newly synthesized membrane proteins.</text>
</comment>
<feature type="repeat" description="TPR" evidence="3">
    <location>
        <begin position="160"/>
        <end position="193"/>
    </location>
</feature>
<dbReference type="EMBL" id="JAQQWI010000018">
    <property type="protein sequence ID" value="KAK8001803.1"/>
    <property type="molecule type" value="Genomic_DNA"/>
</dbReference>
<dbReference type="PROSITE" id="PS50005">
    <property type="entry name" value="TPR"/>
    <property type="match status" value="1"/>
</dbReference>
<keyword evidence="8" id="KW-1185">Reference proteome</keyword>
<sequence length="326" mass="35721">MTSSLLRPPGHLSPATALQLSQQAPNIIKNSPGAVTASVLSSLFSAPETPELWTIYENLLLSCLRTGDEESAHLCLGRLVNRFGDDNERVMALIGLMKEADATDDATLEVVLKEYEALLQENPTNIPIVKRRVALLRSIGRIPDAVTALTGLLDFSPTDSEAWSELSDIYFSQGLYGQAIYALEEVLVLQPNAWNIHARIGELILMSIKSGSGDQNDSAKQLSEALKRFCRSIELCDDYLRGYYGLKLTTTQLLNDPPKPSKQAESDGLSPPNLSTIQKLDGLATEKLGEITRRFTAGERGWQGFDEAEIVAARELLEKSSSTTVR</sequence>
<accession>A0ABR1R803</accession>
<dbReference type="InterPro" id="IPR055217">
    <property type="entry name" value="TPR_EMC2"/>
</dbReference>
<evidence type="ECO:0000313" key="8">
    <source>
        <dbReference type="Proteomes" id="UP001396898"/>
    </source>
</evidence>
<proteinExistence type="inferred from homology"/>
<evidence type="ECO:0000313" key="7">
    <source>
        <dbReference type="EMBL" id="KAK8001803.1"/>
    </source>
</evidence>
<evidence type="ECO:0000256" key="3">
    <source>
        <dbReference type="PROSITE-ProRule" id="PRU00339"/>
    </source>
</evidence>
<evidence type="ECO:0000256" key="5">
    <source>
        <dbReference type="SAM" id="MobiDB-lite"/>
    </source>
</evidence>
<organism evidence="7 8">
    <name type="scientific">Apiospora marii</name>
    <dbReference type="NCBI Taxonomy" id="335849"/>
    <lineage>
        <taxon>Eukaryota</taxon>
        <taxon>Fungi</taxon>
        <taxon>Dikarya</taxon>
        <taxon>Ascomycota</taxon>
        <taxon>Pezizomycotina</taxon>
        <taxon>Sordariomycetes</taxon>
        <taxon>Xylariomycetidae</taxon>
        <taxon>Amphisphaeriales</taxon>
        <taxon>Apiosporaceae</taxon>
        <taxon>Apiospora</taxon>
    </lineage>
</organism>
<keyword evidence="4" id="KW-0256">Endoplasmic reticulum</keyword>
<dbReference type="PANTHER" id="PTHR12760">
    <property type="entry name" value="TETRATRICOPEPTIDE REPEAT PROTEIN"/>
    <property type="match status" value="1"/>
</dbReference>
<feature type="region of interest" description="Disordered" evidence="5">
    <location>
        <begin position="254"/>
        <end position="273"/>
    </location>
</feature>
<comment type="subcellular location">
    <subcellularLocation>
        <location evidence="4">Endoplasmic reticulum membrane</location>
        <topology evidence="4">Peripheral membrane protein</topology>
        <orientation evidence="4">Cytoplasmic side</orientation>
    </subcellularLocation>
</comment>
<dbReference type="Pfam" id="PF22890">
    <property type="entry name" value="TPR_EMC2"/>
    <property type="match status" value="1"/>
</dbReference>
<comment type="similarity">
    <text evidence="4">Belongs to the EMC2 family.</text>
</comment>
<comment type="caution">
    <text evidence="7">The sequence shown here is derived from an EMBL/GenBank/DDBJ whole genome shotgun (WGS) entry which is preliminary data.</text>
</comment>
<protein>
    <recommendedName>
        <fullName evidence="4">ER membrane protein complex subunit 2</fullName>
    </recommendedName>
</protein>
<dbReference type="SUPFAM" id="SSF48452">
    <property type="entry name" value="TPR-like"/>
    <property type="match status" value="1"/>
</dbReference>
<gene>
    <name evidence="7" type="ORF">PG991_014025</name>
</gene>
<keyword evidence="1" id="KW-0677">Repeat</keyword>
<comment type="subunit">
    <text evidence="4">Component of the ER membrane protein complex (EMC).</text>
</comment>
<dbReference type="InterPro" id="IPR039856">
    <property type="entry name" value="EMC2-like"/>
</dbReference>
<keyword evidence="4" id="KW-0472">Membrane</keyword>
<dbReference type="Proteomes" id="UP001396898">
    <property type="component" value="Unassembled WGS sequence"/>
</dbReference>
<dbReference type="InterPro" id="IPR011990">
    <property type="entry name" value="TPR-like_helical_dom_sf"/>
</dbReference>
<name>A0ABR1R803_9PEZI</name>
<evidence type="ECO:0000256" key="2">
    <source>
        <dbReference type="ARBA" id="ARBA00022803"/>
    </source>
</evidence>
<dbReference type="Gene3D" id="1.25.40.10">
    <property type="entry name" value="Tetratricopeptide repeat domain"/>
    <property type="match status" value="1"/>
</dbReference>